<keyword evidence="2" id="KW-1133">Transmembrane helix</keyword>
<evidence type="ECO:0000256" key="2">
    <source>
        <dbReference type="SAM" id="Phobius"/>
    </source>
</evidence>
<protein>
    <submittedName>
        <fullName evidence="3">Uncharacterized protein</fullName>
    </submittedName>
</protein>
<evidence type="ECO:0000313" key="4">
    <source>
        <dbReference type="Proteomes" id="UP001054945"/>
    </source>
</evidence>
<reference evidence="3 4" key="1">
    <citation type="submission" date="2021-06" db="EMBL/GenBank/DDBJ databases">
        <title>Caerostris extrusa draft genome.</title>
        <authorList>
            <person name="Kono N."/>
            <person name="Arakawa K."/>
        </authorList>
    </citation>
    <scope>NUCLEOTIDE SEQUENCE [LARGE SCALE GENOMIC DNA]</scope>
</reference>
<organism evidence="3 4">
    <name type="scientific">Caerostris extrusa</name>
    <name type="common">Bark spider</name>
    <name type="synonym">Caerostris bankana</name>
    <dbReference type="NCBI Taxonomy" id="172846"/>
    <lineage>
        <taxon>Eukaryota</taxon>
        <taxon>Metazoa</taxon>
        <taxon>Ecdysozoa</taxon>
        <taxon>Arthropoda</taxon>
        <taxon>Chelicerata</taxon>
        <taxon>Arachnida</taxon>
        <taxon>Araneae</taxon>
        <taxon>Araneomorphae</taxon>
        <taxon>Entelegynae</taxon>
        <taxon>Araneoidea</taxon>
        <taxon>Araneidae</taxon>
        <taxon>Caerostris</taxon>
    </lineage>
</organism>
<feature type="compositionally biased region" description="Polar residues" evidence="1">
    <location>
        <begin position="137"/>
        <end position="160"/>
    </location>
</feature>
<feature type="transmembrane region" description="Helical" evidence="2">
    <location>
        <begin position="7"/>
        <end position="31"/>
    </location>
</feature>
<feature type="compositionally biased region" description="Polar residues" evidence="1">
    <location>
        <begin position="168"/>
        <end position="179"/>
    </location>
</feature>
<evidence type="ECO:0000313" key="3">
    <source>
        <dbReference type="EMBL" id="GIY66244.1"/>
    </source>
</evidence>
<keyword evidence="2" id="KW-0472">Membrane</keyword>
<feature type="region of interest" description="Disordered" evidence="1">
    <location>
        <begin position="113"/>
        <end position="209"/>
    </location>
</feature>
<sequence>MSSMGVLNFYLILIVVLVVVLFVLVIILIVFRDSFRNFCNCCRRQDSEEDRLNHGLGNPAFDDHEYAQRLRALPEQRPFSVMESVESPPSYEEAVKQELFRFRLPVTIQRTQRSTSLTEISVPREMSPTAAAESFESRPSTSSAALTQQQNEPSTSQGICQNPRKRSSTTGSNGMLSTISEEDSERDETPHDSCHRLHRNTSGSAHGEL</sequence>
<name>A0AAV4V9C5_CAEEX</name>
<dbReference type="Proteomes" id="UP001054945">
    <property type="component" value="Unassembled WGS sequence"/>
</dbReference>
<comment type="caution">
    <text evidence="3">The sequence shown here is derived from an EMBL/GenBank/DDBJ whole genome shotgun (WGS) entry which is preliminary data.</text>
</comment>
<dbReference type="EMBL" id="BPLR01014102">
    <property type="protein sequence ID" value="GIY66244.1"/>
    <property type="molecule type" value="Genomic_DNA"/>
</dbReference>
<feature type="compositionally biased region" description="Polar residues" evidence="1">
    <location>
        <begin position="200"/>
        <end position="209"/>
    </location>
</feature>
<dbReference type="AlphaFoldDB" id="A0AAV4V9C5"/>
<accession>A0AAV4V9C5</accession>
<evidence type="ECO:0000256" key="1">
    <source>
        <dbReference type="SAM" id="MobiDB-lite"/>
    </source>
</evidence>
<keyword evidence="4" id="KW-1185">Reference proteome</keyword>
<keyword evidence="2" id="KW-0812">Transmembrane</keyword>
<proteinExistence type="predicted"/>
<gene>
    <name evidence="3" type="primary">AVEN_148206_1</name>
    <name evidence="3" type="ORF">CEXT_642311</name>
</gene>